<comment type="caution">
    <text evidence="1">The sequence shown here is derived from an EMBL/GenBank/DDBJ whole genome shotgun (WGS) entry which is preliminary data.</text>
</comment>
<proteinExistence type="predicted"/>
<reference evidence="1" key="1">
    <citation type="submission" date="2022-07" db="EMBL/GenBank/DDBJ databases">
        <title>Genome Sequence of Phlebia brevispora.</title>
        <authorList>
            <person name="Buettner E."/>
        </authorList>
    </citation>
    <scope>NUCLEOTIDE SEQUENCE</scope>
    <source>
        <strain evidence="1">MPL23</strain>
    </source>
</reference>
<dbReference type="EMBL" id="JANHOG010000350">
    <property type="protein sequence ID" value="KAJ3555236.1"/>
    <property type="molecule type" value="Genomic_DNA"/>
</dbReference>
<gene>
    <name evidence="1" type="ORF">NM688_g2690</name>
</gene>
<dbReference type="Proteomes" id="UP001148662">
    <property type="component" value="Unassembled WGS sequence"/>
</dbReference>
<protein>
    <submittedName>
        <fullName evidence="1">Uncharacterized protein</fullName>
    </submittedName>
</protein>
<evidence type="ECO:0000313" key="2">
    <source>
        <dbReference type="Proteomes" id="UP001148662"/>
    </source>
</evidence>
<evidence type="ECO:0000313" key="1">
    <source>
        <dbReference type="EMBL" id="KAJ3555236.1"/>
    </source>
</evidence>
<keyword evidence="2" id="KW-1185">Reference proteome</keyword>
<name>A0ACC1T7V6_9APHY</name>
<organism evidence="1 2">
    <name type="scientific">Phlebia brevispora</name>
    <dbReference type="NCBI Taxonomy" id="194682"/>
    <lineage>
        <taxon>Eukaryota</taxon>
        <taxon>Fungi</taxon>
        <taxon>Dikarya</taxon>
        <taxon>Basidiomycota</taxon>
        <taxon>Agaricomycotina</taxon>
        <taxon>Agaricomycetes</taxon>
        <taxon>Polyporales</taxon>
        <taxon>Meruliaceae</taxon>
        <taxon>Phlebia</taxon>
    </lineage>
</organism>
<accession>A0ACC1T7V6</accession>
<sequence>MGLLSYCALAFFAIAGVYAGELRLHNPRFIISASNGASLRAETLPLSRKPEALALGPTDSIKLSFGIVQKDGGKPVQPHQAFLRFYDEVTGEEGIQPLRVNNLGRVKYEFSMTRPPASLPPTSASNPLSVTLILGSFEHSPVKYELFDIYLPESQPPPQHPDEPTFHPLPEIVHTFRPEQKVPPKVISTAFAALVVAPWVVLLGLWAHIRPSVPHLFSLHIVPFTVSIAAFEGLLFWYWVDLRLGQVLLYGGIIGLVTAMTGKSALATKADWRLGKIN</sequence>